<name>A0A9E2KZB6_9FUSO</name>
<proteinExistence type="predicted"/>
<protein>
    <recommendedName>
        <fullName evidence="4">Lipoprotein</fullName>
    </recommendedName>
</protein>
<dbReference type="Proteomes" id="UP000724657">
    <property type="component" value="Unassembled WGS sequence"/>
</dbReference>
<dbReference type="EMBL" id="JAHLFN010000068">
    <property type="protein sequence ID" value="MBU3842820.1"/>
    <property type="molecule type" value="Genomic_DNA"/>
</dbReference>
<gene>
    <name evidence="2" type="ORF">IAA47_07550</name>
</gene>
<sequence length="332" mass="38946">MKKRALCLLALVLLTTSCGSIVARKDKSQIVKFENSKIVADRYDITFYKIIYPENPHDKDKFYEQFDILTSKMVAYGKDINMIIPLELYKDLLNLQKREVREGEKIYYKQAYSLTEEEKKFIDSKINVSTPNDAGEIQKYLNKQVAYWYDYLKKPEKYDGTRYYTELDKDRVVDEVFENRKFFSNTVFAVVDDLVIEVTENELEEVKDIPYPLYLATDSIPMEKLEGVDSKIIVLDGKLEDTVIPEKITLINNLKVENVKDYEISTNIIDIDNPLNLIPVIEEYQGLKLKDIQKFDIKHVPNSVLKKASVKTPERKRQTIEFDKTESKWRIE</sequence>
<comment type="caution">
    <text evidence="2">The sequence shown here is derived from an EMBL/GenBank/DDBJ whole genome shotgun (WGS) entry which is preliminary data.</text>
</comment>
<evidence type="ECO:0000256" key="1">
    <source>
        <dbReference type="SAM" id="SignalP"/>
    </source>
</evidence>
<keyword evidence="1" id="KW-0732">Signal</keyword>
<feature type="chain" id="PRO_5039086322" description="Lipoprotein" evidence="1">
    <location>
        <begin position="23"/>
        <end position="332"/>
    </location>
</feature>
<feature type="signal peptide" evidence="1">
    <location>
        <begin position="1"/>
        <end position="22"/>
    </location>
</feature>
<dbReference type="PROSITE" id="PS51257">
    <property type="entry name" value="PROKAR_LIPOPROTEIN"/>
    <property type="match status" value="1"/>
</dbReference>
<reference evidence="2" key="1">
    <citation type="journal article" date="2021" name="PeerJ">
        <title>Extensive microbial diversity within the chicken gut microbiome revealed by metagenomics and culture.</title>
        <authorList>
            <person name="Gilroy R."/>
            <person name="Ravi A."/>
            <person name="Getino M."/>
            <person name="Pursley I."/>
            <person name="Horton D.L."/>
            <person name="Alikhan N.F."/>
            <person name="Baker D."/>
            <person name="Gharbi K."/>
            <person name="Hall N."/>
            <person name="Watson M."/>
            <person name="Adriaenssens E.M."/>
            <person name="Foster-Nyarko E."/>
            <person name="Jarju S."/>
            <person name="Secka A."/>
            <person name="Antonio M."/>
            <person name="Oren A."/>
            <person name="Chaudhuri R.R."/>
            <person name="La Ragione R."/>
            <person name="Hildebrand F."/>
            <person name="Pallen M.J."/>
        </authorList>
    </citation>
    <scope>NUCLEOTIDE SEQUENCE</scope>
    <source>
        <strain evidence="2">A6-441</strain>
    </source>
</reference>
<organism evidence="2 3">
    <name type="scientific">Candidatus Fusobacterium pullicola</name>
    <dbReference type="NCBI Taxonomy" id="2838601"/>
    <lineage>
        <taxon>Bacteria</taxon>
        <taxon>Fusobacteriati</taxon>
        <taxon>Fusobacteriota</taxon>
        <taxon>Fusobacteriia</taxon>
        <taxon>Fusobacteriales</taxon>
        <taxon>Fusobacteriaceae</taxon>
        <taxon>Fusobacterium</taxon>
    </lineage>
</organism>
<evidence type="ECO:0000313" key="2">
    <source>
        <dbReference type="EMBL" id="MBU3842820.1"/>
    </source>
</evidence>
<evidence type="ECO:0000313" key="3">
    <source>
        <dbReference type="Proteomes" id="UP000724657"/>
    </source>
</evidence>
<evidence type="ECO:0008006" key="4">
    <source>
        <dbReference type="Google" id="ProtNLM"/>
    </source>
</evidence>
<accession>A0A9E2KZB6</accession>
<reference evidence="2" key="2">
    <citation type="submission" date="2021-04" db="EMBL/GenBank/DDBJ databases">
        <authorList>
            <person name="Gilroy R."/>
        </authorList>
    </citation>
    <scope>NUCLEOTIDE SEQUENCE</scope>
    <source>
        <strain evidence="2">A6-441</strain>
    </source>
</reference>
<dbReference type="AlphaFoldDB" id="A0A9E2KZB6"/>